<proteinExistence type="predicted"/>
<evidence type="ECO:0000313" key="1">
    <source>
        <dbReference type="EMBL" id="OZC10400.1"/>
    </source>
</evidence>
<name>A0A238C0A4_9BILA</name>
<dbReference type="EMBL" id="KZ269986">
    <property type="protein sequence ID" value="OZC10400.1"/>
    <property type="molecule type" value="Genomic_DNA"/>
</dbReference>
<dbReference type="AlphaFoldDB" id="A0A238C0A4"/>
<reference evidence="1 2" key="1">
    <citation type="submission" date="2015-12" db="EMBL/GenBank/DDBJ databases">
        <title>Draft genome of the nematode, Onchocerca flexuosa.</title>
        <authorList>
            <person name="Mitreva M."/>
        </authorList>
    </citation>
    <scope>NUCLEOTIDE SEQUENCE [LARGE SCALE GENOMIC DNA]</scope>
    <source>
        <strain evidence="1">Red Deer</strain>
    </source>
</reference>
<sequence length="81" mass="9560">MEEAGTINFEETADLNYALALLTLNTINKMKKSSPFVSTIETRKKKLAGKIWISWRGREDVKVNNDQKKVWKKKEEYRKNR</sequence>
<evidence type="ECO:0000313" key="2">
    <source>
        <dbReference type="Proteomes" id="UP000242913"/>
    </source>
</evidence>
<organism evidence="1 2">
    <name type="scientific">Onchocerca flexuosa</name>
    <dbReference type="NCBI Taxonomy" id="387005"/>
    <lineage>
        <taxon>Eukaryota</taxon>
        <taxon>Metazoa</taxon>
        <taxon>Ecdysozoa</taxon>
        <taxon>Nematoda</taxon>
        <taxon>Chromadorea</taxon>
        <taxon>Rhabditida</taxon>
        <taxon>Spirurina</taxon>
        <taxon>Spiruromorpha</taxon>
        <taxon>Filarioidea</taxon>
        <taxon>Onchocercidae</taxon>
        <taxon>Onchocerca</taxon>
    </lineage>
</organism>
<keyword evidence="2" id="KW-1185">Reference proteome</keyword>
<accession>A0A238C0A4</accession>
<dbReference type="Proteomes" id="UP000242913">
    <property type="component" value="Unassembled WGS sequence"/>
</dbReference>
<gene>
    <name evidence="1" type="ORF">X798_02443</name>
</gene>
<protein>
    <submittedName>
        <fullName evidence="1">Uncharacterized protein</fullName>
    </submittedName>
</protein>